<protein>
    <submittedName>
        <fullName evidence="3">Uncharacterized protein</fullName>
    </submittedName>
</protein>
<feature type="region of interest" description="Disordered" evidence="1">
    <location>
        <begin position="34"/>
        <end position="79"/>
    </location>
</feature>
<evidence type="ECO:0000313" key="4">
    <source>
        <dbReference type="Proteomes" id="UP000224915"/>
    </source>
</evidence>
<reference evidence="3 4" key="1">
    <citation type="submission" date="2017-10" db="EMBL/GenBank/DDBJ databases">
        <title>Sequencing the genomes of 1000 actinobacteria strains.</title>
        <authorList>
            <person name="Klenk H.-P."/>
        </authorList>
    </citation>
    <scope>NUCLEOTIDE SEQUENCE [LARGE SCALE GENOMIC DNA]</scope>
    <source>
        <strain evidence="3 4">DSM 21801</strain>
    </source>
</reference>
<dbReference type="RefSeq" id="WP_098468990.1">
    <property type="nucleotide sequence ID" value="NZ_PDJD01000001.1"/>
</dbReference>
<feature type="transmembrane region" description="Helical" evidence="2">
    <location>
        <begin position="6"/>
        <end position="29"/>
    </location>
</feature>
<feature type="compositionally biased region" description="Low complexity" evidence="1">
    <location>
        <begin position="42"/>
        <end position="57"/>
    </location>
</feature>
<dbReference type="EMBL" id="PDJD01000001">
    <property type="protein sequence ID" value="PFG19940.1"/>
    <property type="molecule type" value="Genomic_DNA"/>
</dbReference>
<keyword evidence="2" id="KW-0812">Transmembrane</keyword>
<keyword evidence="2" id="KW-0472">Membrane</keyword>
<gene>
    <name evidence="3" type="ORF">ATL40_1519</name>
</gene>
<evidence type="ECO:0000313" key="3">
    <source>
        <dbReference type="EMBL" id="PFG19940.1"/>
    </source>
</evidence>
<dbReference type="OrthoDB" id="4485680at2"/>
<evidence type="ECO:0000256" key="1">
    <source>
        <dbReference type="SAM" id="MobiDB-lite"/>
    </source>
</evidence>
<name>A0A2A9D260_9MICO</name>
<accession>A0A2A9D260</accession>
<comment type="caution">
    <text evidence="3">The sequence shown here is derived from an EMBL/GenBank/DDBJ whole genome shotgun (WGS) entry which is preliminary data.</text>
</comment>
<dbReference type="Proteomes" id="UP000224915">
    <property type="component" value="Unassembled WGS sequence"/>
</dbReference>
<proteinExistence type="predicted"/>
<sequence>MTPEVKRWIIALAVLDVVLLVAFAVILVAGGPATSERERTPSTAASSAGEAGSQAQTDGATTQSPSAEPSGAQSPSYGAAPASALDLPQFQLPSGNIYCSLTEDSARCTIADRDYETPPGQECEWRGNVVVLAADGVTLPCPTSQPTTASAQMTVLEYGQAATVGPWVCESNQSGLDCFSLIDGTGFALARASLTSYGPGALAS</sequence>
<evidence type="ECO:0000256" key="2">
    <source>
        <dbReference type="SAM" id="Phobius"/>
    </source>
</evidence>
<dbReference type="AlphaFoldDB" id="A0A2A9D260"/>
<keyword evidence="4" id="KW-1185">Reference proteome</keyword>
<organism evidence="3 4">
    <name type="scientific">Serinibacter salmoneus</name>
    <dbReference type="NCBI Taxonomy" id="556530"/>
    <lineage>
        <taxon>Bacteria</taxon>
        <taxon>Bacillati</taxon>
        <taxon>Actinomycetota</taxon>
        <taxon>Actinomycetes</taxon>
        <taxon>Micrococcales</taxon>
        <taxon>Beutenbergiaceae</taxon>
        <taxon>Serinibacter</taxon>
    </lineage>
</organism>
<keyword evidence="2" id="KW-1133">Transmembrane helix</keyword>
<feature type="compositionally biased region" description="Polar residues" evidence="1">
    <location>
        <begin position="58"/>
        <end position="76"/>
    </location>
</feature>